<accession>A0A139WC51</accession>
<sequence length="47" mass="5671">MHQLSNSCERKLKNQDGRNYITLFMCFVYTSIKKYIDKKSLIVRNEI</sequence>
<evidence type="ECO:0000313" key="2">
    <source>
        <dbReference type="Proteomes" id="UP000007266"/>
    </source>
</evidence>
<keyword evidence="2" id="KW-1185">Reference proteome</keyword>
<proteinExistence type="predicted"/>
<gene>
    <name evidence="1" type="primary">AUGUSTUS-3.0.2_34865</name>
    <name evidence="1" type="ORF">TcasGA2_TC034865</name>
</gene>
<dbReference type="InParanoid" id="A0A139WC51"/>
<dbReference type="AlphaFoldDB" id="A0A139WC51"/>
<dbReference type="Proteomes" id="UP000007266">
    <property type="component" value="Linkage group 9"/>
</dbReference>
<reference evidence="1 2" key="1">
    <citation type="journal article" date="2008" name="Nature">
        <title>The genome of the model beetle and pest Tribolium castaneum.</title>
        <authorList>
            <consortium name="Tribolium Genome Sequencing Consortium"/>
            <person name="Richards S."/>
            <person name="Gibbs R.A."/>
            <person name="Weinstock G.M."/>
            <person name="Brown S.J."/>
            <person name="Denell R."/>
            <person name="Beeman R.W."/>
            <person name="Gibbs R."/>
            <person name="Beeman R.W."/>
            <person name="Brown S.J."/>
            <person name="Bucher G."/>
            <person name="Friedrich M."/>
            <person name="Grimmelikhuijzen C.J."/>
            <person name="Klingler M."/>
            <person name="Lorenzen M."/>
            <person name="Richards S."/>
            <person name="Roth S."/>
            <person name="Schroder R."/>
            <person name="Tautz D."/>
            <person name="Zdobnov E.M."/>
            <person name="Muzny D."/>
            <person name="Gibbs R.A."/>
            <person name="Weinstock G.M."/>
            <person name="Attaway T."/>
            <person name="Bell S."/>
            <person name="Buhay C.J."/>
            <person name="Chandrabose M.N."/>
            <person name="Chavez D."/>
            <person name="Clerk-Blankenburg K.P."/>
            <person name="Cree A."/>
            <person name="Dao M."/>
            <person name="Davis C."/>
            <person name="Chacko J."/>
            <person name="Dinh H."/>
            <person name="Dugan-Rocha S."/>
            <person name="Fowler G."/>
            <person name="Garner T.T."/>
            <person name="Garnes J."/>
            <person name="Gnirke A."/>
            <person name="Hawes A."/>
            <person name="Hernandez J."/>
            <person name="Hines S."/>
            <person name="Holder M."/>
            <person name="Hume J."/>
            <person name="Jhangiani S.N."/>
            <person name="Joshi V."/>
            <person name="Khan Z.M."/>
            <person name="Jackson L."/>
            <person name="Kovar C."/>
            <person name="Kowis A."/>
            <person name="Lee S."/>
            <person name="Lewis L.R."/>
            <person name="Margolis J."/>
            <person name="Morgan M."/>
            <person name="Nazareth L.V."/>
            <person name="Nguyen N."/>
            <person name="Okwuonu G."/>
            <person name="Parker D."/>
            <person name="Richards S."/>
            <person name="Ruiz S.J."/>
            <person name="Santibanez J."/>
            <person name="Savard J."/>
            <person name="Scherer S.E."/>
            <person name="Schneider B."/>
            <person name="Sodergren E."/>
            <person name="Tautz D."/>
            <person name="Vattahil S."/>
            <person name="Villasana D."/>
            <person name="White C.S."/>
            <person name="Wright R."/>
            <person name="Park Y."/>
            <person name="Beeman R.W."/>
            <person name="Lord J."/>
            <person name="Oppert B."/>
            <person name="Lorenzen M."/>
            <person name="Brown S."/>
            <person name="Wang L."/>
            <person name="Savard J."/>
            <person name="Tautz D."/>
            <person name="Richards S."/>
            <person name="Weinstock G."/>
            <person name="Gibbs R.A."/>
            <person name="Liu Y."/>
            <person name="Worley K."/>
            <person name="Weinstock G."/>
            <person name="Elsik C.G."/>
            <person name="Reese J.T."/>
            <person name="Elhaik E."/>
            <person name="Landan G."/>
            <person name="Graur D."/>
            <person name="Arensburger P."/>
            <person name="Atkinson P."/>
            <person name="Beeman R.W."/>
            <person name="Beidler J."/>
            <person name="Brown S.J."/>
            <person name="Demuth J.P."/>
            <person name="Drury D.W."/>
            <person name="Du Y.Z."/>
            <person name="Fujiwara H."/>
            <person name="Lorenzen M."/>
            <person name="Maselli V."/>
            <person name="Osanai M."/>
            <person name="Park Y."/>
            <person name="Robertson H.M."/>
            <person name="Tu Z."/>
            <person name="Wang J.J."/>
            <person name="Wang S."/>
            <person name="Richards S."/>
            <person name="Song H."/>
            <person name="Zhang L."/>
            <person name="Sodergren E."/>
            <person name="Werner D."/>
            <person name="Stanke M."/>
            <person name="Morgenstern B."/>
            <person name="Solovyev V."/>
            <person name="Kosarev P."/>
            <person name="Brown G."/>
            <person name="Chen H.C."/>
            <person name="Ermolaeva O."/>
            <person name="Hlavina W."/>
            <person name="Kapustin Y."/>
            <person name="Kiryutin B."/>
            <person name="Kitts P."/>
            <person name="Maglott D."/>
            <person name="Pruitt K."/>
            <person name="Sapojnikov V."/>
            <person name="Souvorov A."/>
            <person name="Mackey A.J."/>
            <person name="Waterhouse R.M."/>
            <person name="Wyder S."/>
            <person name="Zdobnov E.M."/>
            <person name="Zdobnov E.M."/>
            <person name="Wyder S."/>
            <person name="Kriventseva E.V."/>
            <person name="Kadowaki T."/>
            <person name="Bork P."/>
            <person name="Aranda M."/>
            <person name="Bao R."/>
            <person name="Beermann A."/>
            <person name="Berns N."/>
            <person name="Bolognesi R."/>
            <person name="Bonneton F."/>
            <person name="Bopp D."/>
            <person name="Brown S.J."/>
            <person name="Bucher G."/>
            <person name="Butts T."/>
            <person name="Chaumot A."/>
            <person name="Denell R.E."/>
            <person name="Ferrier D.E."/>
            <person name="Friedrich M."/>
            <person name="Gordon C.M."/>
            <person name="Jindra M."/>
            <person name="Klingler M."/>
            <person name="Lan Q."/>
            <person name="Lattorff H.M."/>
            <person name="Laudet V."/>
            <person name="von Levetsow C."/>
            <person name="Liu Z."/>
            <person name="Lutz R."/>
            <person name="Lynch J.A."/>
            <person name="da Fonseca R.N."/>
            <person name="Posnien N."/>
            <person name="Reuter R."/>
            <person name="Roth S."/>
            <person name="Savard J."/>
            <person name="Schinko J.B."/>
            <person name="Schmitt C."/>
            <person name="Schoppmeier M."/>
            <person name="Schroder R."/>
            <person name="Shippy T.D."/>
            <person name="Simonnet F."/>
            <person name="Marques-Souza H."/>
            <person name="Tautz D."/>
            <person name="Tomoyasu Y."/>
            <person name="Trauner J."/>
            <person name="Van der Zee M."/>
            <person name="Vervoort M."/>
            <person name="Wittkopp N."/>
            <person name="Wimmer E.A."/>
            <person name="Yang X."/>
            <person name="Jones A.K."/>
            <person name="Sattelle D.B."/>
            <person name="Ebert P.R."/>
            <person name="Nelson D."/>
            <person name="Scott J.G."/>
            <person name="Beeman R.W."/>
            <person name="Muthukrishnan S."/>
            <person name="Kramer K.J."/>
            <person name="Arakane Y."/>
            <person name="Beeman R.W."/>
            <person name="Zhu Q."/>
            <person name="Hogenkamp D."/>
            <person name="Dixit R."/>
            <person name="Oppert B."/>
            <person name="Jiang H."/>
            <person name="Zou Z."/>
            <person name="Marshall J."/>
            <person name="Elpidina E."/>
            <person name="Vinokurov K."/>
            <person name="Oppert C."/>
            <person name="Zou Z."/>
            <person name="Evans J."/>
            <person name="Lu Z."/>
            <person name="Zhao P."/>
            <person name="Sumathipala N."/>
            <person name="Altincicek B."/>
            <person name="Vilcinskas A."/>
            <person name="Williams M."/>
            <person name="Hultmark D."/>
            <person name="Hetru C."/>
            <person name="Jiang H."/>
            <person name="Grimmelikhuijzen C.J."/>
            <person name="Hauser F."/>
            <person name="Cazzamali G."/>
            <person name="Williamson M."/>
            <person name="Park Y."/>
            <person name="Li B."/>
            <person name="Tanaka Y."/>
            <person name="Predel R."/>
            <person name="Neupert S."/>
            <person name="Schachtner J."/>
            <person name="Verleyen P."/>
            <person name="Raible F."/>
            <person name="Bork P."/>
            <person name="Friedrich M."/>
            <person name="Walden K.K."/>
            <person name="Robertson H.M."/>
            <person name="Angeli S."/>
            <person name="Foret S."/>
            <person name="Bucher G."/>
            <person name="Schuetz S."/>
            <person name="Maleszka R."/>
            <person name="Wimmer E.A."/>
            <person name="Beeman R.W."/>
            <person name="Lorenzen M."/>
            <person name="Tomoyasu Y."/>
            <person name="Miller S.C."/>
            <person name="Grossmann D."/>
            <person name="Bucher G."/>
        </authorList>
    </citation>
    <scope>NUCLEOTIDE SEQUENCE [LARGE SCALE GENOMIC DNA]</scope>
    <source>
        <strain evidence="1 2">Georgia GA2</strain>
    </source>
</reference>
<organism evidence="1 2">
    <name type="scientific">Tribolium castaneum</name>
    <name type="common">Red flour beetle</name>
    <dbReference type="NCBI Taxonomy" id="7070"/>
    <lineage>
        <taxon>Eukaryota</taxon>
        <taxon>Metazoa</taxon>
        <taxon>Ecdysozoa</taxon>
        <taxon>Arthropoda</taxon>
        <taxon>Hexapoda</taxon>
        <taxon>Insecta</taxon>
        <taxon>Pterygota</taxon>
        <taxon>Neoptera</taxon>
        <taxon>Endopterygota</taxon>
        <taxon>Coleoptera</taxon>
        <taxon>Polyphaga</taxon>
        <taxon>Cucujiformia</taxon>
        <taxon>Tenebrionidae</taxon>
        <taxon>Tenebrionidae incertae sedis</taxon>
        <taxon>Tribolium</taxon>
    </lineage>
</organism>
<reference evidence="1 2" key="2">
    <citation type="journal article" date="2010" name="Nucleic Acids Res.">
        <title>BeetleBase in 2010: revisions to provide comprehensive genomic information for Tribolium castaneum.</title>
        <authorList>
            <person name="Kim H.S."/>
            <person name="Murphy T."/>
            <person name="Xia J."/>
            <person name="Caragea D."/>
            <person name="Park Y."/>
            <person name="Beeman R.W."/>
            <person name="Lorenzen M.D."/>
            <person name="Butcher S."/>
            <person name="Manak J.R."/>
            <person name="Brown S.J."/>
        </authorList>
    </citation>
    <scope>GENOME REANNOTATION</scope>
    <source>
        <strain evidence="1 2">Georgia GA2</strain>
    </source>
</reference>
<dbReference type="EMBL" id="KQ971371">
    <property type="protein sequence ID" value="KYB25503.1"/>
    <property type="molecule type" value="Genomic_DNA"/>
</dbReference>
<evidence type="ECO:0000313" key="1">
    <source>
        <dbReference type="EMBL" id="KYB25503.1"/>
    </source>
</evidence>
<name>A0A139WC51_TRICA</name>
<protein>
    <submittedName>
        <fullName evidence="1">Uncharacterized protein</fullName>
    </submittedName>
</protein>